<dbReference type="AlphaFoldDB" id="A0A1E2V8D2"/>
<dbReference type="InterPro" id="IPR050469">
    <property type="entry name" value="Diguanylate_Cyclase"/>
</dbReference>
<comment type="catalytic activity">
    <reaction evidence="3">
        <text>2 GTP = 3',3'-c-di-GMP + 2 diphosphate</text>
        <dbReference type="Rhea" id="RHEA:24898"/>
        <dbReference type="ChEBI" id="CHEBI:33019"/>
        <dbReference type="ChEBI" id="CHEBI:37565"/>
        <dbReference type="ChEBI" id="CHEBI:58805"/>
        <dbReference type="EC" id="2.7.7.65"/>
    </reaction>
</comment>
<dbReference type="Pfam" id="PF00990">
    <property type="entry name" value="GGDEF"/>
    <property type="match status" value="1"/>
</dbReference>
<protein>
    <recommendedName>
        <fullName evidence="2">diguanylate cyclase</fullName>
        <ecNumber evidence="2">2.7.7.65</ecNumber>
    </recommendedName>
</protein>
<evidence type="ECO:0000313" key="5">
    <source>
        <dbReference type="EMBL" id="ODC03247.1"/>
    </source>
</evidence>
<dbReference type="SUPFAM" id="SSF55073">
    <property type="entry name" value="Nucleotide cyclase"/>
    <property type="match status" value="1"/>
</dbReference>
<sequence>MAETQAELERLASTDPLTGCINRRAMEALLRNEYERFQRYQAPFTVAILDYDHFKLINDHYGHEAGDEALRTFARLSQQVFRVTDCVARWGGEEFLVLMPNTQRGEAEPALQRLRQVLNQTGVHYRGHDLSVTVSIGARQCDELLAWDRLVNQADQALYYAKETGRDRLVFFQDIP</sequence>
<evidence type="ECO:0000256" key="1">
    <source>
        <dbReference type="ARBA" id="ARBA00001946"/>
    </source>
</evidence>
<dbReference type="STRING" id="197479.BFW38_06510"/>
<dbReference type="CDD" id="cd01949">
    <property type="entry name" value="GGDEF"/>
    <property type="match status" value="1"/>
</dbReference>
<dbReference type="Proteomes" id="UP000094291">
    <property type="component" value="Unassembled WGS sequence"/>
</dbReference>
<dbReference type="PANTHER" id="PTHR45138">
    <property type="entry name" value="REGULATORY COMPONENTS OF SENSORY TRANSDUCTION SYSTEM"/>
    <property type="match status" value="1"/>
</dbReference>
<evidence type="ECO:0000259" key="4">
    <source>
        <dbReference type="PROSITE" id="PS50887"/>
    </source>
</evidence>
<dbReference type="RefSeq" id="WP_068997663.1">
    <property type="nucleotide sequence ID" value="NZ_MDTQ01000001.1"/>
</dbReference>
<dbReference type="InterPro" id="IPR000160">
    <property type="entry name" value="GGDEF_dom"/>
</dbReference>
<proteinExistence type="predicted"/>
<accession>A0A1E2V8D2</accession>
<dbReference type="Gene3D" id="3.30.70.270">
    <property type="match status" value="1"/>
</dbReference>
<evidence type="ECO:0000256" key="2">
    <source>
        <dbReference type="ARBA" id="ARBA00012528"/>
    </source>
</evidence>
<evidence type="ECO:0000256" key="3">
    <source>
        <dbReference type="ARBA" id="ARBA00034247"/>
    </source>
</evidence>
<dbReference type="InterPro" id="IPR043128">
    <property type="entry name" value="Rev_trsase/Diguanyl_cyclase"/>
</dbReference>
<evidence type="ECO:0000313" key="6">
    <source>
        <dbReference type="Proteomes" id="UP000094291"/>
    </source>
</evidence>
<gene>
    <name evidence="5" type="ORF">BFW38_06510</name>
</gene>
<comment type="caution">
    <text evidence="5">The sequence shown here is derived from an EMBL/GenBank/DDBJ whole genome shotgun (WGS) entry which is preliminary data.</text>
</comment>
<name>A0A1E2V8D2_9GAMM</name>
<dbReference type="SMART" id="SM00267">
    <property type="entry name" value="GGDEF"/>
    <property type="match status" value="1"/>
</dbReference>
<dbReference type="PANTHER" id="PTHR45138:SF9">
    <property type="entry name" value="DIGUANYLATE CYCLASE DGCM-RELATED"/>
    <property type="match status" value="1"/>
</dbReference>
<reference evidence="5 6" key="1">
    <citation type="submission" date="2016-08" db="EMBL/GenBank/DDBJ databases">
        <authorList>
            <person name="Seilhamer J.J."/>
        </authorList>
    </citation>
    <scope>NUCLEOTIDE SEQUENCE [LARGE SCALE GENOMIC DNA]</scope>
    <source>
        <strain evidence="5 6">PH27A</strain>
    </source>
</reference>
<dbReference type="EMBL" id="MDTQ01000001">
    <property type="protein sequence ID" value="ODC03247.1"/>
    <property type="molecule type" value="Genomic_DNA"/>
</dbReference>
<comment type="cofactor">
    <cofactor evidence="1">
        <name>Mg(2+)</name>
        <dbReference type="ChEBI" id="CHEBI:18420"/>
    </cofactor>
</comment>
<dbReference type="GO" id="GO:0052621">
    <property type="term" value="F:diguanylate cyclase activity"/>
    <property type="evidence" value="ECO:0007669"/>
    <property type="project" value="UniProtKB-EC"/>
</dbReference>
<keyword evidence="6" id="KW-1185">Reference proteome</keyword>
<feature type="domain" description="GGDEF" evidence="4">
    <location>
        <begin position="42"/>
        <end position="174"/>
    </location>
</feature>
<dbReference type="InterPro" id="IPR029787">
    <property type="entry name" value="Nucleotide_cyclase"/>
</dbReference>
<dbReference type="FunFam" id="3.30.70.270:FF:000001">
    <property type="entry name" value="Diguanylate cyclase domain protein"/>
    <property type="match status" value="1"/>
</dbReference>
<dbReference type="NCBIfam" id="TIGR00254">
    <property type="entry name" value="GGDEF"/>
    <property type="match status" value="1"/>
</dbReference>
<dbReference type="EC" id="2.7.7.65" evidence="2"/>
<dbReference type="PROSITE" id="PS50887">
    <property type="entry name" value="GGDEF"/>
    <property type="match status" value="1"/>
</dbReference>
<organism evidence="5 6">
    <name type="scientific">Terasakiispira papahanaumokuakeensis</name>
    <dbReference type="NCBI Taxonomy" id="197479"/>
    <lineage>
        <taxon>Bacteria</taxon>
        <taxon>Pseudomonadati</taxon>
        <taxon>Pseudomonadota</taxon>
        <taxon>Gammaproteobacteria</taxon>
        <taxon>Oceanospirillales</taxon>
        <taxon>Terasakiispira</taxon>
    </lineage>
</organism>